<dbReference type="EMBL" id="CANTFM010001580">
    <property type="protein sequence ID" value="CAI5741507.1"/>
    <property type="molecule type" value="Genomic_DNA"/>
</dbReference>
<organism evidence="4 5">
    <name type="scientific">Peronospora destructor</name>
    <dbReference type="NCBI Taxonomy" id="86335"/>
    <lineage>
        <taxon>Eukaryota</taxon>
        <taxon>Sar</taxon>
        <taxon>Stramenopiles</taxon>
        <taxon>Oomycota</taxon>
        <taxon>Peronosporomycetes</taxon>
        <taxon>Peronosporales</taxon>
        <taxon>Peronosporaceae</taxon>
        <taxon>Peronospora</taxon>
    </lineage>
</organism>
<feature type="domain" description="Kinesin motor" evidence="3">
    <location>
        <begin position="1"/>
        <end position="316"/>
    </location>
</feature>
<feature type="coiled-coil region" evidence="1">
    <location>
        <begin position="730"/>
        <end position="764"/>
    </location>
</feature>
<keyword evidence="5" id="KW-1185">Reference proteome</keyword>
<proteinExistence type="predicted"/>
<evidence type="ECO:0000313" key="4">
    <source>
        <dbReference type="EMBL" id="CAI5741507.1"/>
    </source>
</evidence>
<feature type="coiled-coil region" evidence="1">
    <location>
        <begin position="819"/>
        <end position="860"/>
    </location>
</feature>
<dbReference type="SMART" id="SM00129">
    <property type="entry name" value="KISc"/>
    <property type="match status" value="1"/>
</dbReference>
<feature type="region of interest" description="Disordered" evidence="2">
    <location>
        <begin position="953"/>
        <end position="986"/>
    </location>
</feature>
<sequence length="1074" mass="121280">MERVHVFVRLQDEASLSSSVGVSRTSTTTVRLEHSEMSPGVANLTFEQVFDVDDSNFHVFQTSLTDPVDSILDGKDVTLIATGTTRSDTSFACHGDQEKSMNKKGEPGLITLAIRRIFSNLEVTVMKKERYNVWLSCWGIRRSETSKRNILTNLSGSKTCVITNIGRNIEEIHVEHGVMVSTSTEAEHLYSRALERMKSAENQDFLFVLHVETLLPSGEARRGRLLAVNVNEDFINEPRGEELTYQNENGQQNILKSQLLENEVLSAGFGSFIGQQSLTYLLVTIPTPAQFQQQAIQLLLYASKAQEIKRLSSRNSSSAFGERSRPNQFLETKTRSLQKTGNQTASFCREDSVATGAPSYQAFPADGSTAPIFVMPSPPTSPPLSTTSNDSTHEVSFFTYSSQQEKSQTVSPHCSPSTSCGSENFKKESVVSMRLRRAYELAKAATSSPRKSTVSDSISSDEVVSDASADELLKQFPRDLECSLVHVIATKDECVDRIIENANKLKNDNHASRLSHNMTCRDAKYEQQLHEALTAQHAAKPQLRNSHIKFYDVGREVARLQEEVKALQARQQVLTDNGDAQSSERDQAMLRTLSVRLDETMMQAKDVIKFKDAVIHSLEERFQLAKKNDKGNTEEVSRLQAENVAIQQQKADLTRRVVRLTVELEAALLQWTQEARDREERAEQKCAEQVFQAEQQLRQATAAMQHQMAQFRDELDARMTRQRVATLVACTAGELKKDQLERELQRMELKLAKQKVKMEKKSRVLVATACKQYEQPMARLKRKLDYQSARIDTMLEREQVTLRRARKSEKAVEGWQTETEQLQASVTELVRERNALKDLCKELEQDNKVLKGELERQLLEKEQSVAQQLIAAETRMHEERDVQVENIVKQHNHEISRLRAATREQQEALKFKVVQLVQQQSSSTVSSQVSSVEDDLLFSDSCEQRSIDALDAEIGSSKEHLHKRVGQRRKAGNSSRSPSALPPAKNAVSLKRALAHKEEEIKELSARQKQLVTALATANEQETLAKKQIHETEAERQRELARYEELLQQLNCVKQENWNLNLALHVTEAATCSS</sequence>
<dbReference type="Pfam" id="PF00225">
    <property type="entry name" value="Kinesin"/>
    <property type="match status" value="1"/>
</dbReference>
<protein>
    <recommendedName>
        <fullName evidence="3">Kinesin motor domain-containing protein</fullName>
    </recommendedName>
</protein>
<dbReference type="InterPro" id="IPR036961">
    <property type="entry name" value="Kinesin_motor_dom_sf"/>
</dbReference>
<dbReference type="GO" id="GO:0003777">
    <property type="term" value="F:microtubule motor activity"/>
    <property type="evidence" value="ECO:0007669"/>
    <property type="project" value="InterPro"/>
</dbReference>
<evidence type="ECO:0000259" key="3">
    <source>
        <dbReference type="SMART" id="SM00129"/>
    </source>
</evidence>
<dbReference type="GO" id="GO:0008017">
    <property type="term" value="F:microtubule binding"/>
    <property type="evidence" value="ECO:0007669"/>
    <property type="project" value="InterPro"/>
</dbReference>
<evidence type="ECO:0000256" key="2">
    <source>
        <dbReference type="SAM" id="MobiDB-lite"/>
    </source>
</evidence>
<comment type="caution">
    <text evidence="4">The sequence shown here is derived from an EMBL/GenBank/DDBJ whole genome shotgun (WGS) entry which is preliminary data.</text>
</comment>
<gene>
    <name evidence="4" type="ORF">PDE001_LOCUS7849</name>
</gene>
<feature type="coiled-coil region" evidence="1">
    <location>
        <begin position="987"/>
        <end position="1056"/>
    </location>
</feature>
<reference evidence="4" key="1">
    <citation type="submission" date="2022-12" db="EMBL/GenBank/DDBJ databases">
        <authorList>
            <person name="Webb A."/>
        </authorList>
    </citation>
    <scope>NUCLEOTIDE SEQUENCE</scope>
    <source>
        <strain evidence="4">Pd1</strain>
    </source>
</reference>
<feature type="coiled-coil region" evidence="1">
    <location>
        <begin position="636"/>
        <end position="670"/>
    </location>
</feature>
<evidence type="ECO:0000313" key="5">
    <source>
        <dbReference type="Proteomes" id="UP001162029"/>
    </source>
</evidence>
<dbReference type="Proteomes" id="UP001162029">
    <property type="component" value="Unassembled WGS sequence"/>
</dbReference>
<dbReference type="GO" id="GO:0007018">
    <property type="term" value="P:microtubule-based movement"/>
    <property type="evidence" value="ECO:0007669"/>
    <property type="project" value="InterPro"/>
</dbReference>
<keyword evidence="1" id="KW-0175">Coiled coil</keyword>
<dbReference type="InterPro" id="IPR001752">
    <property type="entry name" value="Kinesin_motor_dom"/>
</dbReference>
<dbReference type="AlphaFoldDB" id="A0AAV0UYD3"/>
<dbReference type="SUPFAM" id="SSF52540">
    <property type="entry name" value="P-loop containing nucleoside triphosphate hydrolases"/>
    <property type="match status" value="1"/>
</dbReference>
<dbReference type="GO" id="GO:0005524">
    <property type="term" value="F:ATP binding"/>
    <property type="evidence" value="ECO:0007669"/>
    <property type="project" value="InterPro"/>
</dbReference>
<feature type="compositionally biased region" description="Basic residues" evidence="2">
    <location>
        <begin position="960"/>
        <end position="971"/>
    </location>
</feature>
<name>A0AAV0UYD3_9STRA</name>
<accession>A0AAV0UYD3</accession>
<evidence type="ECO:0000256" key="1">
    <source>
        <dbReference type="SAM" id="Coils"/>
    </source>
</evidence>
<feature type="region of interest" description="Disordered" evidence="2">
    <location>
        <begin position="371"/>
        <end position="391"/>
    </location>
</feature>
<dbReference type="InterPro" id="IPR027417">
    <property type="entry name" value="P-loop_NTPase"/>
</dbReference>
<dbReference type="Gene3D" id="3.40.850.10">
    <property type="entry name" value="Kinesin motor domain"/>
    <property type="match status" value="1"/>
</dbReference>
<feature type="compositionally biased region" description="Low complexity" evidence="2">
    <location>
        <begin position="452"/>
        <end position="461"/>
    </location>
</feature>
<feature type="region of interest" description="Disordered" evidence="2">
    <location>
        <begin position="442"/>
        <end position="461"/>
    </location>
</feature>